<dbReference type="EMBL" id="JBHSPF010000017">
    <property type="protein sequence ID" value="MFC5628003.1"/>
    <property type="molecule type" value="Genomic_DNA"/>
</dbReference>
<feature type="transmembrane region" description="Helical" evidence="1">
    <location>
        <begin position="44"/>
        <end position="68"/>
    </location>
</feature>
<feature type="transmembrane region" description="Helical" evidence="1">
    <location>
        <begin position="12"/>
        <end position="32"/>
    </location>
</feature>
<keyword evidence="1" id="KW-0472">Membrane</keyword>
<keyword evidence="3" id="KW-1185">Reference proteome</keyword>
<feature type="transmembrane region" description="Helical" evidence="1">
    <location>
        <begin position="75"/>
        <end position="93"/>
    </location>
</feature>
<keyword evidence="1" id="KW-1133">Transmembrane helix</keyword>
<comment type="caution">
    <text evidence="2">The sequence shown here is derived from an EMBL/GenBank/DDBJ whole genome shotgun (WGS) entry which is preliminary data.</text>
</comment>
<keyword evidence="1" id="KW-0812">Transmembrane</keyword>
<evidence type="ECO:0000313" key="2">
    <source>
        <dbReference type="EMBL" id="MFC5628003.1"/>
    </source>
</evidence>
<dbReference type="Pfam" id="PF19728">
    <property type="entry name" value="DUF6220"/>
    <property type="match status" value="1"/>
</dbReference>
<accession>A0ABW0U3P0</accession>
<evidence type="ECO:0000256" key="1">
    <source>
        <dbReference type="SAM" id="Phobius"/>
    </source>
</evidence>
<dbReference type="RefSeq" id="WP_270896696.1">
    <property type="nucleotide sequence ID" value="NZ_JBHSPF010000017.1"/>
</dbReference>
<organism evidence="2 3">
    <name type="scientific">Aliibacillus thermotolerans</name>
    <dbReference type="NCBI Taxonomy" id="1834418"/>
    <lineage>
        <taxon>Bacteria</taxon>
        <taxon>Bacillati</taxon>
        <taxon>Bacillota</taxon>
        <taxon>Bacilli</taxon>
        <taxon>Bacillales</taxon>
        <taxon>Bacillaceae</taxon>
        <taxon>Aliibacillus</taxon>
    </lineage>
</organism>
<dbReference type="InterPro" id="IPR046192">
    <property type="entry name" value="DUF6220"/>
</dbReference>
<sequence>MKANKNRKKFGRIIYFILASLFTVCIITQFYLAGVATFLDAGAWMKHMMFVHLFGFHLPIFMLIVALIGALPRQTFLQLFGVFVSIFLMYFTANMNSIAPWVGPLHVIIAIFLFTLSCVIVFSSWKIIFYNQKFEKDEEQ</sequence>
<gene>
    <name evidence="2" type="ORF">ACFPTR_03730</name>
</gene>
<reference evidence="3" key="1">
    <citation type="journal article" date="2019" name="Int. J. Syst. Evol. Microbiol.">
        <title>The Global Catalogue of Microorganisms (GCM) 10K type strain sequencing project: providing services to taxonomists for standard genome sequencing and annotation.</title>
        <authorList>
            <consortium name="The Broad Institute Genomics Platform"/>
            <consortium name="The Broad Institute Genome Sequencing Center for Infectious Disease"/>
            <person name="Wu L."/>
            <person name="Ma J."/>
        </authorList>
    </citation>
    <scope>NUCLEOTIDE SEQUENCE [LARGE SCALE GENOMIC DNA]</scope>
    <source>
        <strain evidence="3">CGMCC 1.15790</strain>
    </source>
</reference>
<evidence type="ECO:0000313" key="3">
    <source>
        <dbReference type="Proteomes" id="UP001596143"/>
    </source>
</evidence>
<protein>
    <submittedName>
        <fullName evidence="2">DUF6220 domain-containing protein</fullName>
    </submittedName>
</protein>
<dbReference type="Proteomes" id="UP001596143">
    <property type="component" value="Unassembled WGS sequence"/>
</dbReference>
<proteinExistence type="predicted"/>
<name>A0ABW0U3P0_9BACI</name>
<feature type="transmembrane region" description="Helical" evidence="1">
    <location>
        <begin position="105"/>
        <end position="128"/>
    </location>
</feature>